<name>A0A0A9C9T9_ARUDO</name>
<evidence type="ECO:0000313" key="1">
    <source>
        <dbReference type="EMBL" id="JAD70135.1"/>
    </source>
</evidence>
<dbReference type="EMBL" id="GBRH01227760">
    <property type="protein sequence ID" value="JAD70135.1"/>
    <property type="molecule type" value="Transcribed_RNA"/>
</dbReference>
<proteinExistence type="predicted"/>
<protein>
    <submittedName>
        <fullName evidence="1">Uncharacterized protein</fullName>
    </submittedName>
</protein>
<reference evidence="1" key="1">
    <citation type="submission" date="2014-09" db="EMBL/GenBank/DDBJ databases">
        <authorList>
            <person name="Magalhaes I.L.F."/>
            <person name="Oliveira U."/>
            <person name="Santos F.R."/>
            <person name="Vidigal T.H.D.A."/>
            <person name="Brescovit A.D."/>
            <person name="Santos A.J."/>
        </authorList>
    </citation>
    <scope>NUCLEOTIDE SEQUENCE</scope>
    <source>
        <tissue evidence="1">Shoot tissue taken approximately 20 cm above the soil surface</tissue>
    </source>
</reference>
<sequence>MCFPNITICYGQNKNQGPGGFN</sequence>
<reference evidence="1" key="2">
    <citation type="journal article" date="2015" name="Data Brief">
        <title>Shoot transcriptome of the giant reed, Arundo donax.</title>
        <authorList>
            <person name="Barrero R.A."/>
            <person name="Guerrero F.D."/>
            <person name="Moolhuijzen P."/>
            <person name="Goolsby J.A."/>
            <person name="Tidwell J."/>
            <person name="Bellgard S.E."/>
            <person name="Bellgard M.I."/>
        </authorList>
    </citation>
    <scope>NUCLEOTIDE SEQUENCE</scope>
    <source>
        <tissue evidence="1">Shoot tissue taken approximately 20 cm above the soil surface</tissue>
    </source>
</reference>
<accession>A0A0A9C9T9</accession>
<organism evidence="1">
    <name type="scientific">Arundo donax</name>
    <name type="common">Giant reed</name>
    <name type="synonym">Donax arundinaceus</name>
    <dbReference type="NCBI Taxonomy" id="35708"/>
    <lineage>
        <taxon>Eukaryota</taxon>
        <taxon>Viridiplantae</taxon>
        <taxon>Streptophyta</taxon>
        <taxon>Embryophyta</taxon>
        <taxon>Tracheophyta</taxon>
        <taxon>Spermatophyta</taxon>
        <taxon>Magnoliopsida</taxon>
        <taxon>Liliopsida</taxon>
        <taxon>Poales</taxon>
        <taxon>Poaceae</taxon>
        <taxon>PACMAD clade</taxon>
        <taxon>Arundinoideae</taxon>
        <taxon>Arundineae</taxon>
        <taxon>Arundo</taxon>
    </lineage>
</organism>
<dbReference type="AlphaFoldDB" id="A0A0A9C9T9"/>